<dbReference type="SUPFAM" id="SSF54001">
    <property type="entry name" value="Cysteine proteinases"/>
    <property type="match status" value="1"/>
</dbReference>
<dbReference type="STRING" id="571932.SAMN05421743_109155"/>
<organism evidence="1 2">
    <name type="scientific">Thalassobacillus cyri</name>
    <dbReference type="NCBI Taxonomy" id="571932"/>
    <lineage>
        <taxon>Bacteria</taxon>
        <taxon>Bacillati</taxon>
        <taxon>Bacillota</taxon>
        <taxon>Bacilli</taxon>
        <taxon>Bacillales</taxon>
        <taxon>Bacillaceae</taxon>
        <taxon>Thalassobacillus</taxon>
    </lineage>
</organism>
<dbReference type="OrthoDB" id="2080087at2"/>
<keyword evidence="2" id="KW-1185">Reference proteome</keyword>
<protein>
    <submittedName>
        <fullName evidence="1">Permuted papain-like amidase enzyme, YaeF/YiiX, C92 family</fullName>
    </submittedName>
</protein>
<dbReference type="InterPro" id="IPR038765">
    <property type="entry name" value="Papain-like_cys_pep_sf"/>
</dbReference>
<sequence>MKKPSVLTLLLSLATGLFVFLLRPRKARVPIVHNDSATYPGTNIAISPGDLLFSPIGQSESKYIGHVGIVNQHREVIHSIPSGLMKDSISRYFQKFRSISIYTPNEPEVGVKAAGYLEELYRKYPTAAYRIMTPLGSVDHEQYCSKIVWQAYYYGAGVNLKNLSPSRKAIHPEWLKDSNFLARKAKNL</sequence>
<dbReference type="Gene3D" id="3.90.1720.10">
    <property type="entry name" value="endopeptidase domain like (from Nostoc punctiforme)"/>
    <property type="match status" value="1"/>
</dbReference>
<name>A0A1H4EMY5_9BACI</name>
<dbReference type="InterPro" id="IPR024453">
    <property type="entry name" value="Peptidase_C92"/>
</dbReference>
<dbReference type="AlphaFoldDB" id="A0A1H4EMY5"/>
<accession>A0A1H4EMY5</accession>
<evidence type="ECO:0000313" key="2">
    <source>
        <dbReference type="Proteomes" id="UP000198584"/>
    </source>
</evidence>
<proteinExistence type="predicted"/>
<dbReference type="Pfam" id="PF05708">
    <property type="entry name" value="Peptidase_C92"/>
    <property type="match status" value="1"/>
</dbReference>
<dbReference type="Proteomes" id="UP000198584">
    <property type="component" value="Unassembled WGS sequence"/>
</dbReference>
<dbReference type="RefSeq" id="WP_093045276.1">
    <property type="nucleotide sequence ID" value="NZ_FNQR01000009.1"/>
</dbReference>
<gene>
    <name evidence="1" type="ORF">SAMN05421743_109155</name>
</gene>
<dbReference type="EMBL" id="FNQR01000009">
    <property type="protein sequence ID" value="SEA86371.1"/>
    <property type="molecule type" value="Genomic_DNA"/>
</dbReference>
<evidence type="ECO:0000313" key="1">
    <source>
        <dbReference type="EMBL" id="SEA86371.1"/>
    </source>
</evidence>
<reference evidence="1 2" key="1">
    <citation type="submission" date="2016-10" db="EMBL/GenBank/DDBJ databases">
        <authorList>
            <person name="de Groot N.N."/>
        </authorList>
    </citation>
    <scope>NUCLEOTIDE SEQUENCE [LARGE SCALE GENOMIC DNA]</scope>
    <source>
        <strain evidence="1 2">CCM7597</strain>
    </source>
</reference>